<feature type="region of interest" description="Disordered" evidence="1">
    <location>
        <begin position="63"/>
        <end position="96"/>
    </location>
</feature>
<evidence type="ECO:0000313" key="3">
    <source>
        <dbReference type="Proteomes" id="UP000272015"/>
    </source>
</evidence>
<comment type="caution">
    <text evidence="2">The sequence shown here is derived from an EMBL/GenBank/DDBJ whole genome shotgun (WGS) entry which is preliminary data.</text>
</comment>
<evidence type="ECO:0008006" key="4">
    <source>
        <dbReference type="Google" id="ProtNLM"/>
    </source>
</evidence>
<protein>
    <recommendedName>
        <fullName evidence="4">Phage tail protein</fullName>
    </recommendedName>
</protein>
<dbReference type="Proteomes" id="UP000272015">
    <property type="component" value="Unassembled WGS sequence"/>
</dbReference>
<dbReference type="EMBL" id="QZVS01000068">
    <property type="protein sequence ID" value="RJT89814.1"/>
    <property type="molecule type" value="Genomic_DNA"/>
</dbReference>
<dbReference type="OrthoDB" id="4988474at2"/>
<accession>A0A3A5MXC2</accession>
<evidence type="ECO:0000256" key="1">
    <source>
        <dbReference type="SAM" id="MobiDB-lite"/>
    </source>
</evidence>
<name>A0A3A5MXC2_9MICO</name>
<dbReference type="AlphaFoldDB" id="A0A3A5MXC2"/>
<sequence length="516" mass="53397">MAKGIEIDIAANTRDFQKGVQDVDKELGKVADSLDDLASETQDSSRSSIKEVDKLERSFKDLADTAKKESSSAGDDLGRNVKRGTADAEGGLKDFKNEASNTASETAASFDGSADSIAGAFQEVAANAFAGFGPAGVVAGLAAAAGIGLITTAVQGGTEDTEAFKEKVGELTAELIDAGDAGSVSLDYLIDKIKTLAAETDPAKDSLDDLRKVAKDAGVPFDRLAEAFAGNVDGIDDLINASEDNIQAYKDSIDVTNQYAGILKDTSAQDAKLKADQKIVEGLESVRESVKLAAEEEAAWVAAGGPEMQAKSDQIGSIQDAVDDAAGSWEDYKNAETGAIDPAAYLAGVAARIEAGNNYADNMAIAQGKLSPEAYQYLVDQGIDFAPMLSSILSSGLVDQFNTTFTAAAAAGNTAVENGVVGEVDVTASVDADTKAAAEKIEEVESTKAKNTVEVTADTAKAESKIQATADKSYTAKISASVDTTAAEKTLASFMAKARSVTITAKIVDRKGNLVD</sequence>
<dbReference type="RefSeq" id="WP_119972928.1">
    <property type="nucleotide sequence ID" value="NZ_JBHSQA010000008.1"/>
</dbReference>
<evidence type="ECO:0000313" key="2">
    <source>
        <dbReference type="EMBL" id="RJT89814.1"/>
    </source>
</evidence>
<reference evidence="2 3" key="1">
    <citation type="submission" date="2018-09" db="EMBL/GenBank/DDBJ databases">
        <title>Novel species of Cryobacterium.</title>
        <authorList>
            <person name="Liu Q."/>
            <person name="Xin Y.-H."/>
        </authorList>
    </citation>
    <scope>NUCLEOTIDE SEQUENCE [LARGE SCALE GENOMIC DNA]</scope>
    <source>
        <strain evidence="2 3">Hh39</strain>
    </source>
</reference>
<gene>
    <name evidence="2" type="ORF">D6T64_05625</name>
</gene>
<organism evidence="2 3">
    <name type="scientific">Cryobacterium melibiosiphilum</name>
    <dbReference type="NCBI Taxonomy" id="995039"/>
    <lineage>
        <taxon>Bacteria</taxon>
        <taxon>Bacillati</taxon>
        <taxon>Actinomycetota</taxon>
        <taxon>Actinomycetes</taxon>
        <taxon>Micrococcales</taxon>
        <taxon>Microbacteriaceae</taxon>
        <taxon>Cryobacterium</taxon>
    </lineage>
</organism>
<proteinExistence type="predicted"/>
<keyword evidence="3" id="KW-1185">Reference proteome</keyword>